<organism evidence="2 3">
    <name type="scientific">Polyangium jinanense</name>
    <dbReference type="NCBI Taxonomy" id="2829994"/>
    <lineage>
        <taxon>Bacteria</taxon>
        <taxon>Pseudomonadati</taxon>
        <taxon>Myxococcota</taxon>
        <taxon>Polyangia</taxon>
        <taxon>Polyangiales</taxon>
        <taxon>Polyangiaceae</taxon>
        <taxon>Polyangium</taxon>
    </lineage>
</organism>
<dbReference type="EMBL" id="JAGTJJ010000037">
    <property type="protein sequence ID" value="MDC3986291.1"/>
    <property type="molecule type" value="Genomic_DNA"/>
</dbReference>
<reference evidence="2 3" key="1">
    <citation type="submission" date="2021-04" db="EMBL/GenBank/DDBJ databases">
        <title>Genome analysis of Polyangium sp.</title>
        <authorList>
            <person name="Li Y."/>
            <person name="Wang J."/>
        </authorList>
    </citation>
    <scope>NUCLEOTIDE SEQUENCE [LARGE SCALE GENOMIC DNA]</scope>
    <source>
        <strain evidence="2 3">SDU14</strain>
    </source>
</reference>
<comment type="caution">
    <text evidence="2">The sequence shown here is derived from an EMBL/GenBank/DDBJ whole genome shotgun (WGS) entry which is preliminary data.</text>
</comment>
<proteinExistence type="predicted"/>
<gene>
    <name evidence="2" type="ORF">KEG57_37780</name>
</gene>
<accession>A0A9X3XDV4</accession>
<protein>
    <submittedName>
        <fullName evidence="2">Uncharacterized protein</fullName>
    </submittedName>
</protein>
<sequence length="417" mass="45443">MAFKRIAAQKASSSVAANSKPPHPAAVLQAKAPVRTAVPERPPHPATVAQAKPAFGATVGRVAPPPHPAKGGGGGGAVQRYTRVAPDAEQYPGKKRWGFFADSDTPDADFFVRQDEVHDSFFKDEGKTKPNLVTQSVTDILVSDNCDLAIEATGPGQEAKVFFATMDRVKEANTALKGKISLVAGNDYLHVTHGGRNNKLYRIEPKIKATGVQGLAIKVPQRCNDMAQFVSGNLNVTGYSALDEGNRIALALLDEFTDRTWSDDFAELKRQASREQSKQKDYLAFLDDITTNYRLILADHGNSAEFKNEVQRLHANHYMDPPLGAAIGTVSLATSAEVKNAKDAHQDIFEYHWGTVVAKSGTDYVTLENYARYEGDMSNCPLYFFRMLEIGPGKNTWHLASTNAGYFLPPIISFTAA</sequence>
<evidence type="ECO:0000313" key="2">
    <source>
        <dbReference type="EMBL" id="MDC3986291.1"/>
    </source>
</evidence>
<dbReference type="Proteomes" id="UP001151081">
    <property type="component" value="Unassembled WGS sequence"/>
</dbReference>
<keyword evidence="3" id="KW-1185">Reference proteome</keyword>
<dbReference type="RefSeq" id="WP_272425469.1">
    <property type="nucleotide sequence ID" value="NZ_JAGTJJ010000037.1"/>
</dbReference>
<evidence type="ECO:0000256" key="1">
    <source>
        <dbReference type="SAM" id="MobiDB-lite"/>
    </source>
</evidence>
<evidence type="ECO:0000313" key="3">
    <source>
        <dbReference type="Proteomes" id="UP001151081"/>
    </source>
</evidence>
<dbReference type="AlphaFoldDB" id="A0A9X3XDV4"/>
<feature type="region of interest" description="Disordered" evidence="1">
    <location>
        <begin position="1"/>
        <end position="27"/>
    </location>
</feature>
<name>A0A9X3XDV4_9BACT</name>